<proteinExistence type="predicted"/>
<dbReference type="InParanoid" id="E9GQX3"/>
<keyword evidence="2" id="KW-1185">Reference proteome</keyword>
<gene>
    <name evidence="1" type="ORF">DAPPUDRAFT_105470</name>
</gene>
<evidence type="ECO:0000313" key="2">
    <source>
        <dbReference type="Proteomes" id="UP000000305"/>
    </source>
</evidence>
<sequence length="100" mass="11512">MACLAHINFCWKSRFSLKVLNYSTAQDAAESTGNIRRAILPRLLRVGEEMTQNQSYEGIDERPMTADEMKAHRKKMTETDVGRQFDMIESFWAQDVPPSN</sequence>
<dbReference type="HOGENOM" id="CLU_2308824_0_0_1"/>
<evidence type="ECO:0000313" key="1">
    <source>
        <dbReference type="EMBL" id="EFX78188.1"/>
    </source>
</evidence>
<dbReference type="KEGG" id="dpx:DAPPUDRAFT_105470"/>
<dbReference type="PhylomeDB" id="E9GQX3"/>
<organism evidence="1 2">
    <name type="scientific">Daphnia pulex</name>
    <name type="common">Water flea</name>
    <dbReference type="NCBI Taxonomy" id="6669"/>
    <lineage>
        <taxon>Eukaryota</taxon>
        <taxon>Metazoa</taxon>
        <taxon>Ecdysozoa</taxon>
        <taxon>Arthropoda</taxon>
        <taxon>Crustacea</taxon>
        <taxon>Branchiopoda</taxon>
        <taxon>Diplostraca</taxon>
        <taxon>Cladocera</taxon>
        <taxon>Anomopoda</taxon>
        <taxon>Daphniidae</taxon>
        <taxon>Daphnia</taxon>
    </lineage>
</organism>
<reference evidence="1 2" key="1">
    <citation type="journal article" date="2011" name="Science">
        <title>The ecoresponsive genome of Daphnia pulex.</title>
        <authorList>
            <person name="Colbourne J.K."/>
            <person name="Pfrender M.E."/>
            <person name="Gilbert D."/>
            <person name="Thomas W.K."/>
            <person name="Tucker A."/>
            <person name="Oakley T.H."/>
            <person name="Tokishita S."/>
            <person name="Aerts A."/>
            <person name="Arnold G.J."/>
            <person name="Basu M.K."/>
            <person name="Bauer D.J."/>
            <person name="Caceres C.E."/>
            <person name="Carmel L."/>
            <person name="Casola C."/>
            <person name="Choi J.H."/>
            <person name="Detter J.C."/>
            <person name="Dong Q."/>
            <person name="Dusheyko S."/>
            <person name="Eads B.D."/>
            <person name="Frohlich T."/>
            <person name="Geiler-Samerotte K.A."/>
            <person name="Gerlach D."/>
            <person name="Hatcher P."/>
            <person name="Jogdeo S."/>
            <person name="Krijgsveld J."/>
            <person name="Kriventseva E.V."/>
            <person name="Kultz D."/>
            <person name="Laforsch C."/>
            <person name="Lindquist E."/>
            <person name="Lopez J."/>
            <person name="Manak J.R."/>
            <person name="Muller J."/>
            <person name="Pangilinan J."/>
            <person name="Patwardhan R.P."/>
            <person name="Pitluck S."/>
            <person name="Pritham E.J."/>
            <person name="Rechtsteiner A."/>
            <person name="Rho M."/>
            <person name="Rogozin I.B."/>
            <person name="Sakarya O."/>
            <person name="Salamov A."/>
            <person name="Schaack S."/>
            <person name="Shapiro H."/>
            <person name="Shiga Y."/>
            <person name="Skalitzky C."/>
            <person name="Smith Z."/>
            <person name="Souvorov A."/>
            <person name="Sung W."/>
            <person name="Tang Z."/>
            <person name="Tsuchiya D."/>
            <person name="Tu H."/>
            <person name="Vos H."/>
            <person name="Wang M."/>
            <person name="Wolf Y.I."/>
            <person name="Yamagata H."/>
            <person name="Yamada T."/>
            <person name="Ye Y."/>
            <person name="Shaw J.R."/>
            <person name="Andrews J."/>
            <person name="Crease T.J."/>
            <person name="Tang H."/>
            <person name="Lucas S.M."/>
            <person name="Robertson H.M."/>
            <person name="Bork P."/>
            <person name="Koonin E.V."/>
            <person name="Zdobnov E.M."/>
            <person name="Grigoriev I.V."/>
            <person name="Lynch M."/>
            <person name="Boore J.L."/>
        </authorList>
    </citation>
    <scope>NUCLEOTIDE SEQUENCE [LARGE SCALE GENOMIC DNA]</scope>
</reference>
<dbReference type="AlphaFoldDB" id="E9GQX3"/>
<protein>
    <submittedName>
        <fullName evidence="1">Uncharacterized protein</fullName>
    </submittedName>
</protein>
<accession>E9GQX3</accession>
<dbReference type="Proteomes" id="UP000000305">
    <property type="component" value="Unassembled WGS sequence"/>
</dbReference>
<name>E9GQX3_DAPPU</name>
<dbReference type="EMBL" id="GL732558">
    <property type="protein sequence ID" value="EFX78188.1"/>
    <property type="molecule type" value="Genomic_DNA"/>
</dbReference>